<gene>
    <name evidence="2" type="ORF">IAB38_04905</name>
</gene>
<keyword evidence="1" id="KW-1133">Transmembrane helix</keyword>
<reference evidence="2" key="1">
    <citation type="submission" date="2020-10" db="EMBL/GenBank/DDBJ databases">
        <authorList>
            <person name="Gilroy R."/>
        </authorList>
    </citation>
    <scope>NUCLEOTIDE SEQUENCE</scope>
    <source>
        <strain evidence="2">CHK184-20233</strain>
    </source>
</reference>
<evidence type="ECO:0000256" key="1">
    <source>
        <dbReference type="SAM" id="Phobius"/>
    </source>
</evidence>
<proteinExistence type="predicted"/>
<accession>A0A9D1DUZ9</accession>
<dbReference type="EMBL" id="DVHC01000051">
    <property type="protein sequence ID" value="HIR59371.1"/>
    <property type="molecule type" value="Genomic_DNA"/>
</dbReference>
<evidence type="ECO:0000313" key="2">
    <source>
        <dbReference type="EMBL" id="HIR59371.1"/>
    </source>
</evidence>
<keyword evidence="1" id="KW-0472">Membrane</keyword>
<evidence type="ECO:0000313" key="3">
    <source>
        <dbReference type="Proteomes" id="UP000824232"/>
    </source>
</evidence>
<sequence length="269" mass="30767">MENARRVGMLFIALITLIIVASIIFIVNINLKGESRETFNEDSSSLSTKEVVSLLELVNIYDSYIITFDGTKDLSTLTDKEKINFIDRLPIDVKNDLNLDFDAGVSLDRVKRVLKKYFGPKTTFNPVNSTCFLDDGDYLIYDSNTNMYKADNDYHAHSAYTSLSIENYYVEGKRIVDGDKLIYSITLKKAFAYPNTSSYFGSYTDLVNNKNLVVDLYEEDNDYESSDINALIKPYKDKLTSYTYIFETKDSIENSYLIELANLNRGSEF</sequence>
<feature type="transmembrane region" description="Helical" evidence="1">
    <location>
        <begin position="7"/>
        <end position="27"/>
    </location>
</feature>
<name>A0A9D1DUZ9_9FIRM</name>
<organism evidence="2 3">
    <name type="scientific">Candidatus Onthousia excrementipullorum</name>
    <dbReference type="NCBI Taxonomy" id="2840884"/>
    <lineage>
        <taxon>Bacteria</taxon>
        <taxon>Bacillati</taxon>
        <taxon>Bacillota</taxon>
        <taxon>Bacilli</taxon>
        <taxon>Candidatus Onthousia</taxon>
    </lineage>
</organism>
<comment type="caution">
    <text evidence="2">The sequence shown here is derived from an EMBL/GenBank/DDBJ whole genome shotgun (WGS) entry which is preliminary data.</text>
</comment>
<keyword evidence="1" id="KW-0812">Transmembrane</keyword>
<dbReference type="AlphaFoldDB" id="A0A9D1DUZ9"/>
<protein>
    <submittedName>
        <fullName evidence="2">Uncharacterized protein</fullName>
    </submittedName>
</protein>
<dbReference type="Proteomes" id="UP000824232">
    <property type="component" value="Unassembled WGS sequence"/>
</dbReference>
<reference evidence="2" key="2">
    <citation type="journal article" date="2021" name="PeerJ">
        <title>Extensive microbial diversity within the chicken gut microbiome revealed by metagenomics and culture.</title>
        <authorList>
            <person name="Gilroy R."/>
            <person name="Ravi A."/>
            <person name="Getino M."/>
            <person name="Pursley I."/>
            <person name="Horton D.L."/>
            <person name="Alikhan N.F."/>
            <person name="Baker D."/>
            <person name="Gharbi K."/>
            <person name="Hall N."/>
            <person name="Watson M."/>
            <person name="Adriaenssens E.M."/>
            <person name="Foster-Nyarko E."/>
            <person name="Jarju S."/>
            <person name="Secka A."/>
            <person name="Antonio M."/>
            <person name="Oren A."/>
            <person name="Chaudhuri R.R."/>
            <person name="La Ragione R."/>
            <person name="Hildebrand F."/>
            <person name="Pallen M.J."/>
        </authorList>
    </citation>
    <scope>NUCLEOTIDE SEQUENCE</scope>
    <source>
        <strain evidence="2">CHK184-20233</strain>
    </source>
</reference>